<dbReference type="Proteomes" id="UP000269208">
    <property type="component" value="Chromosome"/>
</dbReference>
<gene>
    <name evidence="2" type="ORF">NCTC6754_01041</name>
</gene>
<sequence length="89" mass="9930">MPRFHLLQINAKGNVMCPENENGPTNAARFFRMKAELDSPAAGIKSDQRDRNDDSSDIQLTPFTGNQTPDDQRGKADHNPGDNVYRSVQ</sequence>
<protein>
    <submittedName>
        <fullName evidence="2">Uncharacterized protein</fullName>
    </submittedName>
</protein>
<dbReference type="EMBL" id="LR134190">
    <property type="protein sequence ID" value="VEB51339.1"/>
    <property type="molecule type" value="Genomic_DNA"/>
</dbReference>
<accession>A0A447TPT9</accession>
<dbReference type="AlphaFoldDB" id="A0A447TPT9"/>
<evidence type="ECO:0000313" key="3">
    <source>
        <dbReference type="Proteomes" id="UP000269208"/>
    </source>
</evidence>
<organism evidence="2 3">
    <name type="scientific">Salmonella enterica I</name>
    <dbReference type="NCBI Taxonomy" id="59201"/>
    <lineage>
        <taxon>Bacteria</taxon>
        <taxon>Pseudomonadati</taxon>
        <taxon>Pseudomonadota</taxon>
        <taxon>Gammaproteobacteria</taxon>
        <taxon>Enterobacterales</taxon>
        <taxon>Enterobacteriaceae</taxon>
        <taxon>Salmonella</taxon>
    </lineage>
</organism>
<evidence type="ECO:0000256" key="1">
    <source>
        <dbReference type="SAM" id="MobiDB-lite"/>
    </source>
</evidence>
<feature type="compositionally biased region" description="Basic and acidic residues" evidence="1">
    <location>
        <begin position="70"/>
        <end position="80"/>
    </location>
</feature>
<proteinExistence type="predicted"/>
<reference evidence="2 3" key="1">
    <citation type="submission" date="2018-12" db="EMBL/GenBank/DDBJ databases">
        <authorList>
            <consortium name="Pathogen Informatics"/>
        </authorList>
    </citation>
    <scope>NUCLEOTIDE SEQUENCE [LARGE SCALE GENOMIC DNA]</scope>
    <source>
        <strain evidence="2 3">NCTC6754</strain>
    </source>
</reference>
<evidence type="ECO:0000313" key="2">
    <source>
        <dbReference type="EMBL" id="VEB51339.1"/>
    </source>
</evidence>
<feature type="region of interest" description="Disordered" evidence="1">
    <location>
        <begin position="39"/>
        <end position="89"/>
    </location>
</feature>
<feature type="compositionally biased region" description="Polar residues" evidence="1">
    <location>
        <begin position="58"/>
        <end position="69"/>
    </location>
</feature>
<name>A0A447TPT9_SALET</name>